<dbReference type="AlphaFoldDB" id="A0A6I6N408"/>
<gene>
    <name evidence="2" type="ORF">GQF42_09930</name>
</gene>
<dbReference type="KEGG" id="sbro:GQF42_09930"/>
<evidence type="ECO:0000313" key="3">
    <source>
        <dbReference type="Proteomes" id="UP000436138"/>
    </source>
</evidence>
<feature type="compositionally biased region" description="Basic and acidic residues" evidence="1">
    <location>
        <begin position="13"/>
        <end position="31"/>
    </location>
</feature>
<feature type="region of interest" description="Disordered" evidence="1">
    <location>
        <begin position="1"/>
        <end position="65"/>
    </location>
</feature>
<evidence type="ECO:0000313" key="2">
    <source>
        <dbReference type="EMBL" id="QHA03547.1"/>
    </source>
</evidence>
<reference evidence="2 3" key="1">
    <citation type="submission" date="2019-12" db="EMBL/GenBank/DDBJ databases">
        <title>Streptomyces sp. strain T44 isolated from rhizosphere soil of Broussonetia papyrifera.</title>
        <authorList>
            <person name="Mo P."/>
        </authorList>
    </citation>
    <scope>NUCLEOTIDE SEQUENCE [LARGE SCALE GENOMIC DNA]</scope>
    <source>
        <strain evidence="2 3">T44</strain>
    </source>
</reference>
<sequence length="65" mass="7053">MLPRPARSVATMTRRDPLPDRARPDVPERGGRPSRHALPGRLGLRGAMTDLDASTYRDAVGDSDA</sequence>
<name>A0A6I6N408_9ACTN</name>
<evidence type="ECO:0000256" key="1">
    <source>
        <dbReference type="SAM" id="MobiDB-lite"/>
    </source>
</evidence>
<organism evidence="2 3">
    <name type="scientific">Streptomyces broussonetiae</name>
    <dbReference type="NCBI Taxonomy" id="2686304"/>
    <lineage>
        <taxon>Bacteria</taxon>
        <taxon>Bacillati</taxon>
        <taxon>Actinomycetota</taxon>
        <taxon>Actinomycetes</taxon>
        <taxon>Kitasatosporales</taxon>
        <taxon>Streptomycetaceae</taxon>
        <taxon>Streptomyces</taxon>
    </lineage>
</organism>
<proteinExistence type="predicted"/>
<keyword evidence="3" id="KW-1185">Reference proteome</keyword>
<dbReference type="EMBL" id="CP047020">
    <property type="protein sequence ID" value="QHA03547.1"/>
    <property type="molecule type" value="Genomic_DNA"/>
</dbReference>
<protein>
    <submittedName>
        <fullName evidence="2">Uncharacterized protein</fullName>
    </submittedName>
</protein>
<accession>A0A6I6N408</accession>
<dbReference type="Proteomes" id="UP000436138">
    <property type="component" value="Chromosome"/>
</dbReference>